<dbReference type="Pfam" id="PF05368">
    <property type="entry name" value="NmrA"/>
    <property type="match status" value="1"/>
</dbReference>
<dbReference type="SUPFAM" id="SSF51735">
    <property type="entry name" value="NAD(P)-binding Rossmann-fold domains"/>
    <property type="match status" value="1"/>
</dbReference>
<dbReference type="Proteomes" id="UP000245942">
    <property type="component" value="Unassembled WGS sequence"/>
</dbReference>
<dbReference type="RefSeq" id="XP_025345537.1">
    <property type="nucleotide sequence ID" value="XM_025491015.1"/>
</dbReference>
<gene>
    <name evidence="4" type="ORF">BCV69DRAFT_273696</name>
</gene>
<dbReference type="EMBL" id="KZ819336">
    <property type="protein sequence ID" value="PWN18377.1"/>
    <property type="molecule type" value="Genomic_DNA"/>
</dbReference>
<dbReference type="CDD" id="cd05259">
    <property type="entry name" value="PCBER_SDR_a"/>
    <property type="match status" value="1"/>
</dbReference>
<dbReference type="PANTHER" id="PTHR47706:SF1">
    <property type="entry name" value="CIPA-LIKE, PUTATIVE (AFU_ORTHOLOGUE AFUA_1G12460)-RELATED"/>
    <property type="match status" value="1"/>
</dbReference>
<dbReference type="InterPro" id="IPR051609">
    <property type="entry name" value="NmrA/Isoflavone_reductase-like"/>
</dbReference>
<evidence type="ECO:0000256" key="2">
    <source>
        <dbReference type="ARBA" id="ARBA00023002"/>
    </source>
</evidence>
<evidence type="ECO:0000259" key="3">
    <source>
        <dbReference type="Pfam" id="PF05368"/>
    </source>
</evidence>
<name>A0A316TZ24_9BASI</name>
<evidence type="ECO:0000256" key="1">
    <source>
        <dbReference type="ARBA" id="ARBA00022857"/>
    </source>
</evidence>
<proteinExistence type="predicted"/>
<dbReference type="AlphaFoldDB" id="A0A316TZ24"/>
<dbReference type="InterPro" id="IPR008030">
    <property type="entry name" value="NmrA-like"/>
</dbReference>
<accession>A0A316TZ24</accession>
<keyword evidence="1" id="KW-0521">NADP</keyword>
<keyword evidence="2" id="KW-0560">Oxidoreductase</keyword>
<organism evidence="4 5">
    <name type="scientific">Pseudomicrostroma glucosiphilum</name>
    <dbReference type="NCBI Taxonomy" id="1684307"/>
    <lineage>
        <taxon>Eukaryota</taxon>
        <taxon>Fungi</taxon>
        <taxon>Dikarya</taxon>
        <taxon>Basidiomycota</taxon>
        <taxon>Ustilaginomycotina</taxon>
        <taxon>Exobasidiomycetes</taxon>
        <taxon>Microstromatales</taxon>
        <taxon>Microstromatales incertae sedis</taxon>
        <taxon>Pseudomicrostroma</taxon>
    </lineage>
</organism>
<dbReference type="InterPro" id="IPR036291">
    <property type="entry name" value="NAD(P)-bd_dom_sf"/>
</dbReference>
<dbReference type="GO" id="GO:0016491">
    <property type="term" value="F:oxidoreductase activity"/>
    <property type="evidence" value="ECO:0007669"/>
    <property type="project" value="UniProtKB-KW"/>
</dbReference>
<dbReference type="Gene3D" id="3.90.25.10">
    <property type="entry name" value="UDP-galactose 4-epimerase, domain 1"/>
    <property type="match status" value="1"/>
</dbReference>
<keyword evidence="5" id="KW-1185">Reference proteome</keyword>
<sequence>MVAYQNIAIAGATGNLGPSIVRKLLNAGLNVIVLTRNGTRSATLPQSVKQVVVEYSSQQSLVAALGGIEALISTIPDHGAQPALIDAAIEAGVKRFISSDFGSDVPGNTQTASLPVFAGKAKTQAYLESKRDQIEYTQVVNGALLDWGIMVGFLIDVRGGPTRLFDGGRGRFSATTLAHVAQAVLGILQHSAETLNRAVYVQSAAVSQMQLLALAKQAKPSLKTETSVHSTAELEKGAYAILESGNGDIRNAMLDFIAVSIFREGYGGLFSLTDNNLLGIKELDEAELSSLVSQFV</sequence>
<dbReference type="PANTHER" id="PTHR47706">
    <property type="entry name" value="NMRA-LIKE FAMILY PROTEIN"/>
    <property type="match status" value="1"/>
</dbReference>
<dbReference type="Gene3D" id="3.40.50.720">
    <property type="entry name" value="NAD(P)-binding Rossmann-like Domain"/>
    <property type="match status" value="1"/>
</dbReference>
<protein>
    <submittedName>
        <fullName evidence="4">Putative oxidoreductase CipA-like protein</fullName>
    </submittedName>
</protein>
<reference evidence="4 5" key="1">
    <citation type="journal article" date="2018" name="Mol. Biol. Evol.">
        <title>Broad Genomic Sampling Reveals a Smut Pathogenic Ancestry of the Fungal Clade Ustilaginomycotina.</title>
        <authorList>
            <person name="Kijpornyongpan T."/>
            <person name="Mondo S.J."/>
            <person name="Barry K."/>
            <person name="Sandor L."/>
            <person name="Lee J."/>
            <person name="Lipzen A."/>
            <person name="Pangilinan J."/>
            <person name="LaButti K."/>
            <person name="Hainaut M."/>
            <person name="Henrissat B."/>
            <person name="Grigoriev I.V."/>
            <person name="Spatafora J.W."/>
            <person name="Aime M.C."/>
        </authorList>
    </citation>
    <scope>NUCLEOTIDE SEQUENCE [LARGE SCALE GENOMIC DNA]</scope>
    <source>
        <strain evidence="4 5">MCA 4718</strain>
    </source>
</reference>
<evidence type="ECO:0000313" key="4">
    <source>
        <dbReference type="EMBL" id="PWN18377.1"/>
    </source>
</evidence>
<dbReference type="OrthoDB" id="9974981at2759"/>
<dbReference type="InterPro" id="IPR045312">
    <property type="entry name" value="PCBER-like"/>
</dbReference>
<dbReference type="STRING" id="1684307.A0A316TZ24"/>
<evidence type="ECO:0000313" key="5">
    <source>
        <dbReference type="Proteomes" id="UP000245942"/>
    </source>
</evidence>
<feature type="domain" description="NmrA-like" evidence="3">
    <location>
        <begin position="5"/>
        <end position="135"/>
    </location>
</feature>
<dbReference type="GeneID" id="37012749"/>